<accession>A0A448XCJ6</accession>
<protein>
    <submittedName>
        <fullName evidence="2">Uncharacterized protein</fullName>
    </submittedName>
</protein>
<evidence type="ECO:0000313" key="3">
    <source>
        <dbReference type="Proteomes" id="UP000784294"/>
    </source>
</evidence>
<proteinExistence type="predicted"/>
<feature type="compositionally biased region" description="Polar residues" evidence="1">
    <location>
        <begin position="94"/>
        <end position="109"/>
    </location>
</feature>
<feature type="compositionally biased region" description="Low complexity" evidence="1">
    <location>
        <begin position="49"/>
        <end position="60"/>
    </location>
</feature>
<sequence>MLLKLQIIAVSPPWDSLLENQQEITKPISRGSLGCENVSCTKHLGGSGTTFTSTDGGTDDTSGRSDSEASLDEDHSEAGDEMDNNQPAFIKGTDTVTEGSLVSGTTVGHQQRRRRARSQERTAKQSSLVTIAGRPNWLVHVYLLANNDAYAQGRRCLKRCDTIACPPLHLNAVWPEAYFIISYTNYATSNKLSGIAVRAHYSTTVCLHVDEHRVYLGRKKLAPILERYVI</sequence>
<dbReference type="EMBL" id="CAAALY010246165">
    <property type="protein sequence ID" value="VEL33654.1"/>
    <property type="molecule type" value="Genomic_DNA"/>
</dbReference>
<evidence type="ECO:0000313" key="2">
    <source>
        <dbReference type="EMBL" id="VEL33654.1"/>
    </source>
</evidence>
<feature type="region of interest" description="Disordered" evidence="1">
    <location>
        <begin position="44"/>
        <end position="123"/>
    </location>
</feature>
<keyword evidence="3" id="KW-1185">Reference proteome</keyword>
<comment type="caution">
    <text evidence="2">The sequence shown here is derived from an EMBL/GenBank/DDBJ whole genome shotgun (WGS) entry which is preliminary data.</text>
</comment>
<feature type="compositionally biased region" description="Basic and acidic residues" evidence="1">
    <location>
        <begin position="61"/>
        <end position="78"/>
    </location>
</feature>
<gene>
    <name evidence="2" type="ORF">PXEA_LOCUS27094</name>
</gene>
<dbReference type="AlphaFoldDB" id="A0A448XCJ6"/>
<dbReference type="Proteomes" id="UP000784294">
    <property type="component" value="Unassembled WGS sequence"/>
</dbReference>
<organism evidence="2 3">
    <name type="scientific">Protopolystoma xenopodis</name>
    <dbReference type="NCBI Taxonomy" id="117903"/>
    <lineage>
        <taxon>Eukaryota</taxon>
        <taxon>Metazoa</taxon>
        <taxon>Spiralia</taxon>
        <taxon>Lophotrochozoa</taxon>
        <taxon>Platyhelminthes</taxon>
        <taxon>Monogenea</taxon>
        <taxon>Polyopisthocotylea</taxon>
        <taxon>Polystomatidea</taxon>
        <taxon>Polystomatidae</taxon>
        <taxon>Protopolystoma</taxon>
    </lineage>
</organism>
<reference evidence="2" key="1">
    <citation type="submission" date="2018-11" db="EMBL/GenBank/DDBJ databases">
        <authorList>
            <consortium name="Pathogen Informatics"/>
        </authorList>
    </citation>
    <scope>NUCLEOTIDE SEQUENCE</scope>
</reference>
<name>A0A448XCJ6_9PLAT</name>
<evidence type="ECO:0000256" key="1">
    <source>
        <dbReference type="SAM" id="MobiDB-lite"/>
    </source>
</evidence>